<dbReference type="Proteomes" id="UP001169242">
    <property type="component" value="Unassembled WGS sequence"/>
</dbReference>
<comment type="caution">
    <text evidence="1">The sequence shown here is derived from an EMBL/GenBank/DDBJ whole genome shotgun (WGS) entry which is preliminary data.</text>
</comment>
<keyword evidence="2" id="KW-1185">Reference proteome</keyword>
<dbReference type="EMBL" id="JAQIFT010000045">
    <property type="protein sequence ID" value="MDA3732102.1"/>
    <property type="molecule type" value="Genomic_DNA"/>
</dbReference>
<gene>
    <name evidence="1" type="ORF">PBV87_11470</name>
</gene>
<evidence type="ECO:0000313" key="1">
    <source>
        <dbReference type="EMBL" id="MDA3732102.1"/>
    </source>
</evidence>
<reference evidence="1" key="1">
    <citation type="journal article" date="2023" name="Int. J. Syst. Evol. Microbiol.">
        <title>&lt;i&gt;Holtiella tumoricola&lt;/i&gt; gen. nov. sp. nov., isolated from a human clinical sample.</title>
        <authorList>
            <person name="Allen-Vercoe E."/>
            <person name="Daigneault M.C."/>
            <person name="Vancuren S.J."/>
            <person name="Cochrane K."/>
            <person name="O'Neal L.L."/>
            <person name="Sankaranarayanan K."/>
            <person name="Lawson P.A."/>
        </authorList>
    </citation>
    <scope>NUCLEOTIDE SEQUENCE</scope>
    <source>
        <strain evidence="1">CC70A</strain>
    </source>
</reference>
<sequence>MNQYFATVEEVTSNGIKLRLDGEQEARETYYNSISQVNKDDRVYINYVSGTILILGKLLYKERS</sequence>
<protein>
    <submittedName>
        <fullName evidence="1">Uncharacterized protein</fullName>
    </submittedName>
</protein>
<evidence type="ECO:0000313" key="2">
    <source>
        <dbReference type="Proteomes" id="UP001169242"/>
    </source>
</evidence>
<dbReference type="AlphaFoldDB" id="A0AA42DNI9"/>
<name>A0AA42DNI9_9FIRM</name>
<proteinExistence type="predicted"/>
<dbReference type="RefSeq" id="WP_271012378.1">
    <property type="nucleotide sequence ID" value="NZ_JAQIFT010000045.1"/>
</dbReference>
<accession>A0AA42DNI9</accession>
<organism evidence="1 2">
    <name type="scientific">Holtiella tumoricola</name>
    <dbReference type="NCBI Taxonomy" id="3018743"/>
    <lineage>
        <taxon>Bacteria</taxon>
        <taxon>Bacillati</taxon>
        <taxon>Bacillota</taxon>
        <taxon>Clostridia</taxon>
        <taxon>Lachnospirales</taxon>
        <taxon>Cellulosilyticaceae</taxon>
        <taxon>Holtiella</taxon>
    </lineage>
</organism>